<proteinExistence type="predicted"/>
<sequence length="74" mass="8447">MRQQSTPVQATPLSHVCSADEELDLTCDWDPQRHGEGREGLRAYVEKELPHLLRAYDAEFLVDALARARGRRQS</sequence>
<reference evidence="1 2" key="1">
    <citation type="journal article" date="2017" name="Int. J. Syst. Evol. Microbiol.">
        <title>Ramlibacter monticola sp. nov., isolated from forest soil.</title>
        <authorList>
            <person name="Chaudhary D.K."/>
            <person name="Kim J."/>
        </authorList>
    </citation>
    <scope>NUCLEOTIDE SEQUENCE [LARGE SCALE GENOMIC DNA]</scope>
    <source>
        <strain evidence="1 2">KACC 19175</strain>
    </source>
</reference>
<dbReference type="Proteomes" id="UP000599109">
    <property type="component" value="Unassembled WGS sequence"/>
</dbReference>
<accession>A0A937CVI1</accession>
<evidence type="ECO:0000313" key="1">
    <source>
        <dbReference type="EMBL" id="MBL0393753.1"/>
    </source>
</evidence>
<keyword evidence="2" id="KW-1185">Reference proteome</keyword>
<dbReference type="AlphaFoldDB" id="A0A937CVI1"/>
<dbReference type="EMBL" id="JAEQNE010000006">
    <property type="protein sequence ID" value="MBL0393753.1"/>
    <property type="molecule type" value="Genomic_DNA"/>
</dbReference>
<protein>
    <submittedName>
        <fullName evidence="1">Uncharacterized protein</fullName>
    </submittedName>
</protein>
<organism evidence="1 2">
    <name type="scientific">Ramlibacter monticola</name>
    <dbReference type="NCBI Taxonomy" id="1926872"/>
    <lineage>
        <taxon>Bacteria</taxon>
        <taxon>Pseudomonadati</taxon>
        <taxon>Pseudomonadota</taxon>
        <taxon>Betaproteobacteria</taxon>
        <taxon>Burkholderiales</taxon>
        <taxon>Comamonadaceae</taxon>
        <taxon>Ramlibacter</taxon>
    </lineage>
</organism>
<comment type="caution">
    <text evidence="1">The sequence shown here is derived from an EMBL/GenBank/DDBJ whole genome shotgun (WGS) entry which is preliminary data.</text>
</comment>
<gene>
    <name evidence="1" type="ORF">JJ685_21630</name>
</gene>
<evidence type="ECO:0000313" key="2">
    <source>
        <dbReference type="Proteomes" id="UP000599109"/>
    </source>
</evidence>
<name>A0A937CVI1_9BURK</name>
<dbReference type="RefSeq" id="WP_201676417.1">
    <property type="nucleotide sequence ID" value="NZ_JAEQNE010000006.1"/>
</dbReference>